<dbReference type="OrthoDB" id="200074at2"/>
<dbReference type="Proteomes" id="UP000005496">
    <property type="component" value="Unassembled WGS sequence"/>
</dbReference>
<dbReference type="InterPro" id="IPR007367">
    <property type="entry name" value="DUF433"/>
</dbReference>
<accession>D6SKF4</accession>
<comment type="caution">
    <text evidence="1">The sequence shown here is derived from an EMBL/GenBank/DDBJ whole genome shotgun (WGS) entry which is preliminary data.</text>
</comment>
<dbReference type="InterPro" id="IPR009057">
    <property type="entry name" value="Homeodomain-like_sf"/>
</dbReference>
<reference evidence="1" key="1">
    <citation type="submission" date="2010-05" db="EMBL/GenBank/DDBJ databases">
        <title>The draft genome of Desulfonatronospira thiodismutans ASO3-1.</title>
        <authorList>
            <consortium name="US DOE Joint Genome Institute (JGI-PGF)"/>
            <person name="Lucas S."/>
            <person name="Copeland A."/>
            <person name="Lapidus A."/>
            <person name="Cheng J.-F."/>
            <person name="Bruce D."/>
            <person name="Goodwin L."/>
            <person name="Pitluck S."/>
            <person name="Chertkov O."/>
            <person name="Brettin T."/>
            <person name="Detter J.C."/>
            <person name="Han C."/>
            <person name="Land M.L."/>
            <person name="Hauser L."/>
            <person name="Kyrpides N."/>
            <person name="Mikhailova N."/>
            <person name="Muyzer G."/>
            <person name="Woyke T."/>
        </authorList>
    </citation>
    <scope>NUCLEOTIDE SEQUENCE [LARGE SCALE GENOMIC DNA]</scope>
    <source>
        <strain evidence="1">ASO3-1</strain>
    </source>
</reference>
<dbReference type="EMBL" id="ACJN02000001">
    <property type="protein sequence ID" value="EFI36357.1"/>
    <property type="molecule type" value="Genomic_DNA"/>
</dbReference>
<dbReference type="Gene3D" id="1.10.10.10">
    <property type="entry name" value="Winged helix-like DNA-binding domain superfamily/Winged helix DNA-binding domain"/>
    <property type="match status" value="1"/>
</dbReference>
<dbReference type="PANTHER" id="PTHR34849">
    <property type="entry name" value="SSL5025 PROTEIN"/>
    <property type="match status" value="1"/>
</dbReference>
<dbReference type="Pfam" id="PF04255">
    <property type="entry name" value="DUF433"/>
    <property type="match status" value="1"/>
</dbReference>
<proteinExistence type="predicted"/>
<name>D6SKF4_9BACT</name>
<dbReference type="SUPFAM" id="SSF46689">
    <property type="entry name" value="Homeodomain-like"/>
    <property type="match status" value="1"/>
</dbReference>
<dbReference type="AlphaFoldDB" id="D6SKF4"/>
<gene>
    <name evidence="1" type="ORF">Dthio_PD3825</name>
</gene>
<sequence length="76" mass="8448">MNERITIDANICHGKPVIKGTRVLVANILSALGSGDSIEEILNDYPNITREDIFAAIKFGGQLSRFEELPYEEKVL</sequence>
<evidence type="ECO:0000313" key="1">
    <source>
        <dbReference type="EMBL" id="EFI36357.1"/>
    </source>
</evidence>
<protein>
    <recommendedName>
        <fullName evidence="3">Antitoxin</fullName>
    </recommendedName>
</protein>
<dbReference type="RefSeq" id="WP_008869476.1">
    <property type="nucleotide sequence ID" value="NZ_ACJN02000001.1"/>
</dbReference>
<evidence type="ECO:0008006" key="3">
    <source>
        <dbReference type="Google" id="ProtNLM"/>
    </source>
</evidence>
<keyword evidence="2" id="KW-1185">Reference proteome</keyword>
<dbReference type="eggNOG" id="COG2442">
    <property type="taxonomic scope" value="Bacteria"/>
</dbReference>
<dbReference type="PANTHER" id="PTHR34849:SF3">
    <property type="entry name" value="SSR2962 PROTEIN"/>
    <property type="match status" value="1"/>
</dbReference>
<evidence type="ECO:0000313" key="2">
    <source>
        <dbReference type="Proteomes" id="UP000005496"/>
    </source>
</evidence>
<organism evidence="1 2">
    <name type="scientific">Desulfonatronospira thiodismutans ASO3-1</name>
    <dbReference type="NCBI Taxonomy" id="555779"/>
    <lineage>
        <taxon>Bacteria</taxon>
        <taxon>Pseudomonadati</taxon>
        <taxon>Thermodesulfobacteriota</taxon>
        <taxon>Desulfovibrionia</taxon>
        <taxon>Desulfovibrionales</taxon>
        <taxon>Desulfonatronovibrionaceae</taxon>
        <taxon>Desulfonatronospira</taxon>
    </lineage>
</organism>
<dbReference type="InterPro" id="IPR036388">
    <property type="entry name" value="WH-like_DNA-bd_sf"/>
</dbReference>